<proteinExistence type="predicted"/>
<dbReference type="InterPro" id="IPR016162">
    <property type="entry name" value="Ald_DH_N"/>
</dbReference>
<dbReference type="Gene3D" id="3.40.605.10">
    <property type="entry name" value="Aldehyde Dehydrogenase, Chain A, domain 1"/>
    <property type="match status" value="1"/>
</dbReference>
<name>A0A151X5Y3_9HYME</name>
<evidence type="ECO:0008006" key="3">
    <source>
        <dbReference type="Google" id="ProtNLM"/>
    </source>
</evidence>
<dbReference type="SUPFAM" id="SSF53720">
    <property type="entry name" value="ALDH-like"/>
    <property type="match status" value="1"/>
</dbReference>
<dbReference type="STRING" id="64791.A0A151X5Y3"/>
<dbReference type="AlphaFoldDB" id="A0A151X5Y3"/>
<dbReference type="Proteomes" id="UP000075809">
    <property type="component" value="Unassembled WGS sequence"/>
</dbReference>
<dbReference type="EMBL" id="KQ982491">
    <property type="protein sequence ID" value="KYQ55754.1"/>
    <property type="molecule type" value="Genomic_DNA"/>
</dbReference>
<sequence length="454" mass="53027">MDLRNIEKYYINLDYEELKSKKSKASMEIYAMCKEIKLKHETFVDRLEKTLLILENHMPLFKSICNHTDVPEAIITYVNYYRINIYKPNRITEKIKQELIWTLILTLLNFCARDDVQYFLETCIITNSLADNDLYNKKYKELFSHQTIEIILLEDSDLYAQELLTPPISYKINVTSIWSEDIATAKNLAASLDRNIVLINTLDFYETMIVMPYIEIFKIPLCNLNFNEEHHIVNMIKPICSKKRPVPANPIYNYMFYDGTWQKPVQNTYWLHNNTTILRASATKDDMSRCFISAIKGFKIWSELSTESRMQILSKFAFLLEYISKSELSEIVLKWIKFPHWYKNSLQPQSGRSLVIRTRKPKGVITLIEKREADLFRKLTQSLIIGNSVVVICTAKSCNIIEYCDLFLSSGIPPGVINMLTCEGIKPLNKCYDALDLNEIYYQFTVGKQIATMI</sequence>
<evidence type="ECO:0000313" key="2">
    <source>
        <dbReference type="Proteomes" id="UP000075809"/>
    </source>
</evidence>
<protein>
    <recommendedName>
        <fullName evidence="3">Aldehyde dehydrogenase domain-containing protein</fullName>
    </recommendedName>
</protein>
<dbReference type="InterPro" id="IPR016161">
    <property type="entry name" value="Ald_DH/histidinol_DH"/>
</dbReference>
<reference evidence="1 2" key="1">
    <citation type="submission" date="2015-09" db="EMBL/GenBank/DDBJ databases">
        <title>Trachymyrmex zeteki WGS genome.</title>
        <authorList>
            <person name="Nygaard S."/>
            <person name="Hu H."/>
            <person name="Boomsma J."/>
            <person name="Zhang G."/>
        </authorList>
    </citation>
    <scope>NUCLEOTIDE SEQUENCE [LARGE SCALE GENOMIC DNA]</scope>
    <source>
        <strain evidence="1">Tzet28-1</strain>
        <tissue evidence="1">Whole body</tissue>
    </source>
</reference>
<accession>A0A151X5Y3</accession>
<gene>
    <name evidence="1" type="ORF">ALC60_05324</name>
</gene>
<dbReference type="GO" id="GO:0016491">
    <property type="term" value="F:oxidoreductase activity"/>
    <property type="evidence" value="ECO:0007669"/>
    <property type="project" value="InterPro"/>
</dbReference>
<organism evidence="1 2">
    <name type="scientific">Mycetomoellerius zeteki</name>
    <dbReference type="NCBI Taxonomy" id="64791"/>
    <lineage>
        <taxon>Eukaryota</taxon>
        <taxon>Metazoa</taxon>
        <taxon>Ecdysozoa</taxon>
        <taxon>Arthropoda</taxon>
        <taxon>Hexapoda</taxon>
        <taxon>Insecta</taxon>
        <taxon>Pterygota</taxon>
        <taxon>Neoptera</taxon>
        <taxon>Endopterygota</taxon>
        <taxon>Hymenoptera</taxon>
        <taxon>Apocrita</taxon>
        <taxon>Aculeata</taxon>
        <taxon>Formicoidea</taxon>
        <taxon>Formicidae</taxon>
        <taxon>Myrmicinae</taxon>
        <taxon>Mycetomoellerius</taxon>
    </lineage>
</organism>
<keyword evidence="2" id="KW-1185">Reference proteome</keyword>
<evidence type="ECO:0000313" key="1">
    <source>
        <dbReference type="EMBL" id="KYQ55754.1"/>
    </source>
</evidence>